<evidence type="ECO:0000313" key="1">
    <source>
        <dbReference type="EMBL" id="CAG8471560.1"/>
    </source>
</evidence>
<sequence>MDFQLYLGQPEKKWASNLTGTYLDENGDGGMSGKDLSEISNQCIEIFDDDTEEERANVGMYTGWEEDFGNHFLKQHRTHENSFIDIEGNSQSSSLIFEDIIIDDPHNDYVPLSTPNPSKSILTFTTSNDKSEKSKVNNDKRVAIRALAELKVHHSVNGRPILARISKVRIINLLVDDSIVIERKRKFEEHSTVVEKKVRLTGDSTVIEKKAKPARDSTVTERKVNHSRDSIATEKKVRVAENSTETERKVKVDENSSMNEKKPRTKRNYGNSSSGRSPWTKGEENKLMEAVEVHGAKWSLGPLGSYEEAMLKLGDLKRGLVKQQ</sequence>
<protein>
    <submittedName>
        <fullName evidence="1">1330_t:CDS:1</fullName>
    </submittedName>
</protein>
<gene>
    <name evidence="1" type="ORF">ACOLOM_LOCUS1609</name>
</gene>
<evidence type="ECO:0000313" key="2">
    <source>
        <dbReference type="Proteomes" id="UP000789525"/>
    </source>
</evidence>
<dbReference type="EMBL" id="CAJVPT010001955">
    <property type="protein sequence ID" value="CAG8471560.1"/>
    <property type="molecule type" value="Genomic_DNA"/>
</dbReference>
<organism evidence="1 2">
    <name type="scientific">Acaulospora colombiana</name>
    <dbReference type="NCBI Taxonomy" id="27376"/>
    <lineage>
        <taxon>Eukaryota</taxon>
        <taxon>Fungi</taxon>
        <taxon>Fungi incertae sedis</taxon>
        <taxon>Mucoromycota</taxon>
        <taxon>Glomeromycotina</taxon>
        <taxon>Glomeromycetes</taxon>
        <taxon>Diversisporales</taxon>
        <taxon>Acaulosporaceae</taxon>
        <taxon>Acaulospora</taxon>
    </lineage>
</organism>
<proteinExistence type="predicted"/>
<comment type="caution">
    <text evidence="1">The sequence shown here is derived from an EMBL/GenBank/DDBJ whole genome shotgun (WGS) entry which is preliminary data.</text>
</comment>
<keyword evidence="2" id="KW-1185">Reference proteome</keyword>
<reference evidence="1" key="1">
    <citation type="submission" date="2021-06" db="EMBL/GenBank/DDBJ databases">
        <authorList>
            <person name="Kallberg Y."/>
            <person name="Tangrot J."/>
            <person name="Rosling A."/>
        </authorList>
    </citation>
    <scope>NUCLEOTIDE SEQUENCE</scope>
    <source>
        <strain evidence="1">CL356</strain>
    </source>
</reference>
<accession>A0ACA9KFT7</accession>
<name>A0ACA9KFT7_9GLOM</name>
<dbReference type="Proteomes" id="UP000789525">
    <property type="component" value="Unassembled WGS sequence"/>
</dbReference>